<dbReference type="SUPFAM" id="SSF46785">
    <property type="entry name" value="Winged helix' DNA-binding domain"/>
    <property type="match status" value="1"/>
</dbReference>
<gene>
    <name evidence="6" type="ORF">V6984_05560</name>
</gene>
<dbReference type="PANTHER" id="PTHR30126:SF100">
    <property type="entry name" value="LYSR-FAMILY TRANSCRIPTIONAL REGULATOR"/>
    <property type="match status" value="1"/>
</dbReference>
<dbReference type="Gene3D" id="1.10.10.10">
    <property type="entry name" value="Winged helix-like DNA-binding domain superfamily/Winged helix DNA-binding domain"/>
    <property type="match status" value="1"/>
</dbReference>
<evidence type="ECO:0000256" key="1">
    <source>
        <dbReference type="ARBA" id="ARBA00009437"/>
    </source>
</evidence>
<dbReference type="CDD" id="cd05466">
    <property type="entry name" value="PBP2_LTTR_substrate"/>
    <property type="match status" value="1"/>
</dbReference>
<dbReference type="InterPro" id="IPR005119">
    <property type="entry name" value="LysR_subst-bd"/>
</dbReference>
<evidence type="ECO:0000259" key="5">
    <source>
        <dbReference type="PROSITE" id="PS50931"/>
    </source>
</evidence>
<evidence type="ECO:0000256" key="3">
    <source>
        <dbReference type="ARBA" id="ARBA00023125"/>
    </source>
</evidence>
<dbReference type="InterPro" id="IPR036388">
    <property type="entry name" value="WH-like_DNA-bd_sf"/>
</dbReference>
<dbReference type="Gene3D" id="3.40.190.290">
    <property type="match status" value="1"/>
</dbReference>
<dbReference type="PROSITE" id="PS50931">
    <property type="entry name" value="HTH_LYSR"/>
    <property type="match status" value="1"/>
</dbReference>
<dbReference type="PRINTS" id="PR00039">
    <property type="entry name" value="HTHLYSR"/>
</dbReference>
<dbReference type="PANTHER" id="PTHR30126">
    <property type="entry name" value="HTH-TYPE TRANSCRIPTIONAL REGULATOR"/>
    <property type="match status" value="1"/>
</dbReference>
<dbReference type="EMBL" id="CP146256">
    <property type="protein sequence ID" value="XAH75224.1"/>
    <property type="molecule type" value="Genomic_DNA"/>
</dbReference>
<comment type="similarity">
    <text evidence="1">Belongs to the LysR transcriptional regulatory family.</text>
</comment>
<dbReference type="Pfam" id="PF03466">
    <property type="entry name" value="LysR_substrate"/>
    <property type="match status" value="1"/>
</dbReference>
<dbReference type="Pfam" id="PF00126">
    <property type="entry name" value="HTH_1"/>
    <property type="match status" value="1"/>
</dbReference>
<accession>A0ABZ3F197</accession>
<keyword evidence="2" id="KW-0805">Transcription regulation</keyword>
<keyword evidence="3" id="KW-0238">DNA-binding</keyword>
<feature type="domain" description="HTH lysR-type" evidence="5">
    <location>
        <begin position="1"/>
        <end position="58"/>
    </location>
</feature>
<dbReference type="SUPFAM" id="SSF53850">
    <property type="entry name" value="Periplasmic binding protein-like II"/>
    <property type="match status" value="1"/>
</dbReference>
<dbReference type="Proteomes" id="UP001451571">
    <property type="component" value="Chromosome"/>
</dbReference>
<protein>
    <submittedName>
        <fullName evidence="6">LysR family transcriptional regulator</fullName>
    </submittedName>
</protein>
<sequence length="295" mass="33568">MELKRLHTFLTLSEIKNFTKTAEYLHYAQSNVTTQIQQLEKELGVRLFERMGKNITLTPEGEELTVYAKQILHLSDDLKYKFANKNDYGRITIGASESICIYRLPEIIKAYQTEHPNAELYLNVLDTADFIPLLTNNTIDIAFTLDVPINNSSIDTALQIDETICAFSIPENPLAQKSAVSIEDFFNVPLILTGRDCCYRKMFEKDLLDASITPKIVLETSSLQVIKQTVLSGLGICVLPQLSVQKELDNHELVKLNYATNYKLASQLIYHKNKWISENLKDFIDTVKTKIPSID</sequence>
<evidence type="ECO:0000313" key="7">
    <source>
        <dbReference type="Proteomes" id="UP001451571"/>
    </source>
</evidence>
<evidence type="ECO:0000313" key="6">
    <source>
        <dbReference type="EMBL" id="XAH75224.1"/>
    </source>
</evidence>
<dbReference type="RefSeq" id="WP_342758787.1">
    <property type="nucleotide sequence ID" value="NZ_CP146256.1"/>
</dbReference>
<organism evidence="6 7">
    <name type="scientific">Kineothrix sedimenti</name>
    <dbReference type="NCBI Taxonomy" id="3123317"/>
    <lineage>
        <taxon>Bacteria</taxon>
        <taxon>Bacillati</taxon>
        <taxon>Bacillota</taxon>
        <taxon>Clostridia</taxon>
        <taxon>Lachnospirales</taxon>
        <taxon>Lachnospiraceae</taxon>
        <taxon>Kineothrix</taxon>
    </lineage>
</organism>
<dbReference type="InterPro" id="IPR000847">
    <property type="entry name" value="LysR_HTH_N"/>
</dbReference>
<keyword evidence="4" id="KW-0804">Transcription</keyword>
<evidence type="ECO:0000256" key="4">
    <source>
        <dbReference type="ARBA" id="ARBA00023163"/>
    </source>
</evidence>
<reference evidence="6 7" key="1">
    <citation type="submission" date="2024-02" db="EMBL/GenBank/DDBJ databases">
        <title>Bacterial strain from lacustrine sediment.</title>
        <authorList>
            <person name="Petit C."/>
            <person name="Fadhlaoui K."/>
        </authorList>
    </citation>
    <scope>NUCLEOTIDE SEQUENCE [LARGE SCALE GENOMIC DNA]</scope>
    <source>
        <strain evidence="6 7">IPX-CK</strain>
    </source>
</reference>
<evidence type="ECO:0000256" key="2">
    <source>
        <dbReference type="ARBA" id="ARBA00023015"/>
    </source>
</evidence>
<dbReference type="InterPro" id="IPR036390">
    <property type="entry name" value="WH_DNA-bd_sf"/>
</dbReference>
<keyword evidence="7" id="KW-1185">Reference proteome</keyword>
<proteinExistence type="inferred from homology"/>
<name>A0ABZ3F197_9FIRM</name>